<dbReference type="AlphaFoldDB" id="F5XRJ6"/>
<sequence length="62" mass="7054">MDADPPERDSCSVIRCDLEQWLEPCCCTHGDFLDRYDQYAGMGKWAIPTLAVEIEESRGAQM</sequence>
<dbReference type="STRING" id="1032480.MLP_16720"/>
<protein>
    <submittedName>
        <fullName evidence="1">Uncharacterized protein</fullName>
    </submittedName>
</protein>
<evidence type="ECO:0000313" key="1">
    <source>
        <dbReference type="EMBL" id="BAK34686.1"/>
    </source>
</evidence>
<reference evidence="1 2" key="1">
    <citation type="submission" date="2011-05" db="EMBL/GenBank/DDBJ databases">
        <title>Whole genome sequence of Microlunatus phosphovorus NM-1.</title>
        <authorList>
            <person name="Hosoyama A."/>
            <person name="Sasaki K."/>
            <person name="Harada T."/>
            <person name="Igarashi R."/>
            <person name="Kawakoshi A."/>
            <person name="Sasagawa M."/>
            <person name="Fukada J."/>
            <person name="Nakamura S."/>
            <person name="Katano Y."/>
            <person name="Hanada S."/>
            <person name="Kamagata Y."/>
            <person name="Nakamura N."/>
            <person name="Yamazaki S."/>
            <person name="Fujita N."/>
        </authorList>
    </citation>
    <scope>NUCLEOTIDE SEQUENCE [LARGE SCALE GENOMIC DNA]</scope>
    <source>
        <strain evidence="2">ATCC 700054 / DSM 10555 / JCM 9379 / NBRC 101784 / NCIMB 13414 / VKM Ac-1990 / NM-1</strain>
    </source>
</reference>
<name>F5XRJ6_MICPN</name>
<dbReference type="EMBL" id="AP012204">
    <property type="protein sequence ID" value="BAK34686.1"/>
    <property type="molecule type" value="Genomic_DNA"/>
</dbReference>
<dbReference type="KEGG" id="mph:MLP_16720"/>
<proteinExistence type="predicted"/>
<gene>
    <name evidence="1" type="ordered locus">MLP_16720</name>
</gene>
<keyword evidence="2" id="KW-1185">Reference proteome</keyword>
<dbReference type="Proteomes" id="UP000007947">
    <property type="component" value="Chromosome"/>
</dbReference>
<evidence type="ECO:0000313" key="2">
    <source>
        <dbReference type="Proteomes" id="UP000007947"/>
    </source>
</evidence>
<organism evidence="1 2">
    <name type="scientific">Microlunatus phosphovorus (strain ATCC 700054 / DSM 10555 / JCM 9379 / NBRC 101784 / NCIMB 13414 / VKM Ac-1990 / NM-1)</name>
    <dbReference type="NCBI Taxonomy" id="1032480"/>
    <lineage>
        <taxon>Bacteria</taxon>
        <taxon>Bacillati</taxon>
        <taxon>Actinomycetota</taxon>
        <taxon>Actinomycetes</taxon>
        <taxon>Propionibacteriales</taxon>
        <taxon>Propionibacteriaceae</taxon>
        <taxon>Microlunatus</taxon>
    </lineage>
</organism>
<dbReference type="HOGENOM" id="CLU_2899202_0_0_11"/>
<accession>F5XRJ6</accession>